<name>A0A2S8SP41_9BACT</name>
<keyword evidence="3" id="KW-1185">Reference proteome</keyword>
<dbReference type="InParanoid" id="A0A2S8SP41"/>
<dbReference type="EMBL" id="NIGF01000029">
    <property type="protein sequence ID" value="PQV62560.1"/>
    <property type="molecule type" value="Genomic_DNA"/>
</dbReference>
<comment type="caution">
    <text evidence="2">The sequence shown here is derived from an EMBL/GenBank/DDBJ whole genome shotgun (WGS) entry which is preliminary data.</text>
</comment>
<gene>
    <name evidence="2" type="ORF">B1R32_12921</name>
</gene>
<keyword evidence="1" id="KW-0732">Signal</keyword>
<evidence type="ECO:0000313" key="3">
    <source>
        <dbReference type="Proteomes" id="UP000237684"/>
    </source>
</evidence>
<evidence type="ECO:0000256" key="1">
    <source>
        <dbReference type="SAM" id="SignalP"/>
    </source>
</evidence>
<feature type="chain" id="PRO_5015655420" evidence="1">
    <location>
        <begin position="19"/>
        <end position="61"/>
    </location>
</feature>
<proteinExistence type="predicted"/>
<evidence type="ECO:0000313" key="2">
    <source>
        <dbReference type="EMBL" id="PQV62560.1"/>
    </source>
</evidence>
<reference evidence="2 3" key="1">
    <citation type="journal article" date="2018" name="Syst. Appl. Microbiol.">
        <title>Abditibacterium utsteinense sp. nov., the first cultivated member of candidate phylum FBP, isolated from ice-free Antarctic soil samples.</title>
        <authorList>
            <person name="Tahon G."/>
            <person name="Tytgat B."/>
            <person name="Lebbe L."/>
            <person name="Carlier A."/>
            <person name="Willems A."/>
        </authorList>
    </citation>
    <scope>NUCLEOTIDE SEQUENCE [LARGE SCALE GENOMIC DNA]</scope>
    <source>
        <strain evidence="2 3">LMG 29911</strain>
    </source>
</reference>
<protein>
    <submittedName>
        <fullName evidence="2">Uncharacterized protein</fullName>
    </submittedName>
</protein>
<dbReference type="Proteomes" id="UP000237684">
    <property type="component" value="Unassembled WGS sequence"/>
</dbReference>
<accession>A0A2S8SP41</accession>
<dbReference type="AlphaFoldDB" id="A0A2S8SP41"/>
<feature type="signal peptide" evidence="1">
    <location>
        <begin position="1"/>
        <end position="18"/>
    </location>
</feature>
<sequence>MRLHLLLSAVLLAAPAHAQVLGYFGPDNTTETGIKNEQGQPRPPLPAWFQAKVTAYRSKVK</sequence>
<organism evidence="2 3">
    <name type="scientific">Abditibacterium utsteinense</name>
    <dbReference type="NCBI Taxonomy" id="1960156"/>
    <lineage>
        <taxon>Bacteria</taxon>
        <taxon>Pseudomonadati</taxon>
        <taxon>Abditibacteriota</taxon>
        <taxon>Abditibacteriia</taxon>
        <taxon>Abditibacteriales</taxon>
        <taxon>Abditibacteriaceae</taxon>
        <taxon>Abditibacterium</taxon>
    </lineage>
</organism>